<dbReference type="EMBL" id="FQUL01000005">
    <property type="protein sequence ID" value="SHE44451.1"/>
    <property type="molecule type" value="Genomic_DNA"/>
</dbReference>
<evidence type="ECO:0000256" key="2">
    <source>
        <dbReference type="RuleBase" id="RU003616"/>
    </source>
</evidence>
<keyword evidence="5" id="KW-1185">Reference proteome</keyword>
<evidence type="ECO:0000256" key="1">
    <source>
        <dbReference type="PROSITE-ProRule" id="PRU00285"/>
    </source>
</evidence>
<dbReference type="PANTHER" id="PTHR11527">
    <property type="entry name" value="HEAT-SHOCK PROTEIN 20 FAMILY MEMBER"/>
    <property type="match status" value="1"/>
</dbReference>
<protein>
    <submittedName>
        <fullName evidence="4">HSP20 family protein</fullName>
    </submittedName>
</protein>
<dbReference type="CDD" id="cd06464">
    <property type="entry name" value="ACD_sHsps-like"/>
    <property type="match status" value="1"/>
</dbReference>
<feature type="domain" description="SHSP" evidence="3">
    <location>
        <begin position="20"/>
        <end position="132"/>
    </location>
</feature>
<dbReference type="STRING" id="1121881.SAMN02745225_00640"/>
<gene>
    <name evidence="4" type="ORF">SAMN02745225_00640</name>
</gene>
<sequence>MLVRLDPFREIDRLTRTLAQESSVGFAPTDAYKDGDNYVIEMDLPGVDPEHIEVTVENNVLSVSATRESVKEDRKADALVTERFSGTFRRSMYLGNQLDTSNIQASYDKGVLKLTIPVSASAKSRKIEISSGESKAQKVLAS</sequence>
<name>A0A1M4TJ01_9ACTN</name>
<dbReference type="InterPro" id="IPR002068">
    <property type="entry name" value="A-crystallin/Hsp20_dom"/>
</dbReference>
<dbReference type="Proteomes" id="UP000184295">
    <property type="component" value="Unassembled WGS sequence"/>
</dbReference>
<dbReference type="InterPro" id="IPR031107">
    <property type="entry name" value="Small_HSP"/>
</dbReference>
<dbReference type="RefSeq" id="WP_072788675.1">
    <property type="nucleotide sequence ID" value="NZ_FQUL01000005.1"/>
</dbReference>
<dbReference type="PROSITE" id="PS01031">
    <property type="entry name" value="SHSP"/>
    <property type="match status" value="1"/>
</dbReference>
<evidence type="ECO:0000313" key="5">
    <source>
        <dbReference type="Proteomes" id="UP000184295"/>
    </source>
</evidence>
<dbReference type="Gene3D" id="2.60.40.790">
    <property type="match status" value="1"/>
</dbReference>
<dbReference type="Pfam" id="PF00011">
    <property type="entry name" value="HSP20"/>
    <property type="match status" value="1"/>
</dbReference>
<dbReference type="OrthoDB" id="5242916at2"/>
<proteinExistence type="inferred from homology"/>
<dbReference type="InterPro" id="IPR008978">
    <property type="entry name" value="HSP20-like_chaperone"/>
</dbReference>
<dbReference type="AlphaFoldDB" id="A0A1M4TJ01"/>
<accession>A0A1M4TJ01</accession>
<dbReference type="SUPFAM" id="SSF49764">
    <property type="entry name" value="HSP20-like chaperones"/>
    <property type="match status" value="1"/>
</dbReference>
<organism evidence="4 5">
    <name type="scientific">Ferrithrix thermotolerans DSM 19514</name>
    <dbReference type="NCBI Taxonomy" id="1121881"/>
    <lineage>
        <taxon>Bacteria</taxon>
        <taxon>Bacillati</taxon>
        <taxon>Actinomycetota</taxon>
        <taxon>Acidimicrobiia</taxon>
        <taxon>Acidimicrobiales</taxon>
        <taxon>Acidimicrobiaceae</taxon>
        <taxon>Ferrithrix</taxon>
    </lineage>
</organism>
<comment type="similarity">
    <text evidence="1 2">Belongs to the small heat shock protein (HSP20) family.</text>
</comment>
<evidence type="ECO:0000259" key="3">
    <source>
        <dbReference type="PROSITE" id="PS01031"/>
    </source>
</evidence>
<reference evidence="5" key="1">
    <citation type="submission" date="2016-11" db="EMBL/GenBank/DDBJ databases">
        <authorList>
            <person name="Varghese N."/>
            <person name="Submissions S."/>
        </authorList>
    </citation>
    <scope>NUCLEOTIDE SEQUENCE [LARGE SCALE GENOMIC DNA]</scope>
    <source>
        <strain evidence="5">DSM 19514</strain>
    </source>
</reference>
<evidence type="ECO:0000313" key="4">
    <source>
        <dbReference type="EMBL" id="SHE44451.1"/>
    </source>
</evidence>